<dbReference type="EMBL" id="JARTLD010000036">
    <property type="protein sequence ID" value="MED5018620.1"/>
    <property type="molecule type" value="Genomic_DNA"/>
</dbReference>
<keyword evidence="2" id="KW-0560">Oxidoreductase</keyword>
<evidence type="ECO:0000259" key="1">
    <source>
        <dbReference type="PROSITE" id="PS51819"/>
    </source>
</evidence>
<gene>
    <name evidence="2" type="ORF">P9847_15030</name>
</gene>
<keyword evidence="3" id="KW-1185">Reference proteome</keyword>
<name>A0ABU6PX21_9BACL</name>
<dbReference type="RefSeq" id="WP_328279016.1">
    <property type="nucleotide sequence ID" value="NZ_JARTLD010000036.1"/>
</dbReference>
<keyword evidence="2" id="KW-0223">Dioxygenase</keyword>
<organism evidence="2 3">
    <name type="scientific">Paenibacillus chibensis</name>
    <dbReference type="NCBI Taxonomy" id="59846"/>
    <lineage>
        <taxon>Bacteria</taxon>
        <taxon>Bacillati</taxon>
        <taxon>Bacillota</taxon>
        <taxon>Bacilli</taxon>
        <taxon>Bacillales</taxon>
        <taxon>Paenibacillaceae</taxon>
        <taxon>Paenibacillus</taxon>
    </lineage>
</organism>
<sequence>MELKGIHHVSALTTDAPRNFDFYTKVLGMRLVKKTVNQDEPSMYHLFYADEKGNPGTDLTFFEIPMLARNYEGTNSISSVSLRVPTDDSLKYWKRRFEEQGVDHEPITERAGRATLAFRDFEQQRLILVSDEMNEGVPGGVPWEMSTLPAEHSIVGLGPVKITVREAAPSIEVLVHVLGFRHKGQYPSTIEGQPNILVLETGEGGTGAEIHVEERADIPVERPGRGSVHHVAFRVDNEEELRQWIERINDAGLQNSGFVDRFYFRSLYFREPNGILYDLATDGPGFDTDEDIRTLGESLALPPFLESHREHIEKLLKPLDTKNGQPVRD</sequence>
<dbReference type="InterPro" id="IPR052537">
    <property type="entry name" value="Extradiol_RC_dioxygenase"/>
</dbReference>
<feature type="domain" description="VOC" evidence="1">
    <location>
        <begin position="5"/>
        <end position="131"/>
    </location>
</feature>
<dbReference type="Proteomes" id="UP001343257">
    <property type="component" value="Unassembled WGS sequence"/>
</dbReference>
<dbReference type="InterPro" id="IPR029068">
    <property type="entry name" value="Glyas_Bleomycin-R_OHBP_Dase"/>
</dbReference>
<reference evidence="2 3" key="1">
    <citation type="submission" date="2023-03" db="EMBL/GenBank/DDBJ databases">
        <title>Bacillus Genome Sequencing.</title>
        <authorList>
            <person name="Dunlap C."/>
        </authorList>
    </citation>
    <scope>NUCLEOTIDE SEQUENCE [LARGE SCALE GENOMIC DNA]</scope>
    <source>
        <strain evidence="2 3">NRS-52</strain>
    </source>
</reference>
<protein>
    <submittedName>
        <fullName evidence="2">Ring-cleaving dioxygenase</fullName>
    </submittedName>
</protein>
<evidence type="ECO:0000313" key="3">
    <source>
        <dbReference type="Proteomes" id="UP001343257"/>
    </source>
</evidence>
<evidence type="ECO:0000313" key="2">
    <source>
        <dbReference type="EMBL" id="MED5018620.1"/>
    </source>
</evidence>
<dbReference type="CDD" id="cd08347">
    <property type="entry name" value="PcpA_C_like"/>
    <property type="match status" value="1"/>
</dbReference>
<dbReference type="PANTHER" id="PTHR36110">
    <property type="entry name" value="RING-CLEAVING DIOXYGENASE MHQE-RELATED"/>
    <property type="match status" value="1"/>
</dbReference>
<proteinExistence type="predicted"/>
<dbReference type="PROSITE" id="PS51819">
    <property type="entry name" value="VOC"/>
    <property type="match status" value="2"/>
</dbReference>
<dbReference type="PANTHER" id="PTHR36110:SF4">
    <property type="entry name" value="RING-CLEAVING DIOXYGENASE MHQA-RELATED"/>
    <property type="match status" value="1"/>
</dbReference>
<dbReference type="Gene3D" id="3.10.180.10">
    <property type="entry name" value="2,3-Dihydroxybiphenyl 1,2-Dioxygenase, domain 1"/>
    <property type="match status" value="2"/>
</dbReference>
<feature type="domain" description="VOC" evidence="1">
    <location>
        <begin position="156"/>
        <end position="282"/>
    </location>
</feature>
<dbReference type="InterPro" id="IPR037523">
    <property type="entry name" value="VOC_core"/>
</dbReference>
<dbReference type="GO" id="GO:0051213">
    <property type="term" value="F:dioxygenase activity"/>
    <property type="evidence" value="ECO:0007669"/>
    <property type="project" value="UniProtKB-KW"/>
</dbReference>
<dbReference type="Pfam" id="PF00903">
    <property type="entry name" value="Glyoxalase"/>
    <property type="match status" value="2"/>
</dbReference>
<accession>A0ABU6PX21</accession>
<dbReference type="InterPro" id="IPR004360">
    <property type="entry name" value="Glyas_Fos-R_dOase_dom"/>
</dbReference>
<comment type="caution">
    <text evidence="2">The sequence shown here is derived from an EMBL/GenBank/DDBJ whole genome shotgun (WGS) entry which is preliminary data.</text>
</comment>
<dbReference type="SUPFAM" id="SSF54593">
    <property type="entry name" value="Glyoxalase/Bleomycin resistance protein/Dihydroxybiphenyl dioxygenase"/>
    <property type="match status" value="1"/>
</dbReference>